<protein>
    <submittedName>
        <fullName evidence="1">Uncharacterized protein</fullName>
    </submittedName>
</protein>
<proteinExistence type="predicted"/>
<dbReference type="Proteomes" id="UP000828390">
    <property type="component" value="Unassembled WGS sequence"/>
</dbReference>
<gene>
    <name evidence="1" type="ORF">DPMN_030641</name>
</gene>
<name>A0A9D4RIA1_DREPO</name>
<evidence type="ECO:0000313" key="1">
    <source>
        <dbReference type="EMBL" id="KAH3867512.1"/>
    </source>
</evidence>
<dbReference type="EMBL" id="JAIWYP010000002">
    <property type="protein sequence ID" value="KAH3867512.1"/>
    <property type="molecule type" value="Genomic_DNA"/>
</dbReference>
<reference evidence="1" key="2">
    <citation type="submission" date="2020-11" db="EMBL/GenBank/DDBJ databases">
        <authorList>
            <person name="McCartney M.A."/>
            <person name="Auch B."/>
            <person name="Kono T."/>
            <person name="Mallez S."/>
            <person name="Becker A."/>
            <person name="Gohl D.M."/>
            <person name="Silverstein K.A.T."/>
            <person name="Koren S."/>
            <person name="Bechman K.B."/>
            <person name="Herman A."/>
            <person name="Abrahante J.E."/>
            <person name="Garbe J."/>
        </authorList>
    </citation>
    <scope>NUCLEOTIDE SEQUENCE</scope>
    <source>
        <strain evidence="1">Duluth1</strain>
        <tissue evidence="1">Whole animal</tissue>
    </source>
</reference>
<keyword evidence="2" id="KW-1185">Reference proteome</keyword>
<reference evidence="1" key="1">
    <citation type="journal article" date="2019" name="bioRxiv">
        <title>The Genome of the Zebra Mussel, Dreissena polymorpha: A Resource for Invasive Species Research.</title>
        <authorList>
            <person name="McCartney M.A."/>
            <person name="Auch B."/>
            <person name="Kono T."/>
            <person name="Mallez S."/>
            <person name="Zhang Y."/>
            <person name="Obille A."/>
            <person name="Becker A."/>
            <person name="Abrahante J.E."/>
            <person name="Garbe J."/>
            <person name="Badalamenti J.P."/>
            <person name="Herman A."/>
            <person name="Mangelson H."/>
            <person name="Liachko I."/>
            <person name="Sullivan S."/>
            <person name="Sone E.D."/>
            <person name="Koren S."/>
            <person name="Silverstein K.A.T."/>
            <person name="Beckman K.B."/>
            <person name="Gohl D.M."/>
        </authorList>
    </citation>
    <scope>NUCLEOTIDE SEQUENCE</scope>
    <source>
        <strain evidence="1">Duluth1</strain>
        <tissue evidence="1">Whole animal</tissue>
    </source>
</reference>
<sequence length="76" mass="9195">MQREKGRLSDWRRGFLHFFVSRRGLPAGYRFRFQDLPRSSLYSIQTIHHHVRATIRHFTRTSLRRQPETSRVSSPE</sequence>
<evidence type="ECO:0000313" key="2">
    <source>
        <dbReference type="Proteomes" id="UP000828390"/>
    </source>
</evidence>
<accession>A0A9D4RIA1</accession>
<organism evidence="1 2">
    <name type="scientific">Dreissena polymorpha</name>
    <name type="common">Zebra mussel</name>
    <name type="synonym">Mytilus polymorpha</name>
    <dbReference type="NCBI Taxonomy" id="45954"/>
    <lineage>
        <taxon>Eukaryota</taxon>
        <taxon>Metazoa</taxon>
        <taxon>Spiralia</taxon>
        <taxon>Lophotrochozoa</taxon>
        <taxon>Mollusca</taxon>
        <taxon>Bivalvia</taxon>
        <taxon>Autobranchia</taxon>
        <taxon>Heteroconchia</taxon>
        <taxon>Euheterodonta</taxon>
        <taxon>Imparidentia</taxon>
        <taxon>Neoheterodontei</taxon>
        <taxon>Myida</taxon>
        <taxon>Dreissenoidea</taxon>
        <taxon>Dreissenidae</taxon>
        <taxon>Dreissena</taxon>
    </lineage>
</organism>
<dbReference type="AlphaFoldDB" id="A0A9D4RIA1"/>
<comment type="caution">
    <text evidence="1">The sequence shown here is derived from an EMBL/GenBank/DDBJ whole genome shotgun (WGS) entry which is preliminary data.</text>
</comment>